<dbReference type="SUPFAM" id="SSF56801">
    <property type="entry name" value="Acetyl-CoA synthetase-like"/>
    <property type="match status" value="1"/>
</dbReference>
<evidence type="ECO:0000313" key="2">
    <source>
        <dbReference type="EMBL" id="GAA4285117.1"/>
    </source>
</evidence>
<organism evidence="2 3">
    <name type="scientific">Brevibacterium daeguense</name>
    <dbReference type="NCBI Taxonomy" id="909936"/>
    <lineage>
        <taxon>Bacteria</taxon>
        <taxon>Bacillati</taxon>
        <taxon>Actinomycetota</taxon>
        <taxon>Actinomycetes</taxon>
        <taxon>Micrococcales</taxon>
        <taxon>Brevibacteriaceae</taxon>
        <taxon>Brevibacterium</taxon>
    </lineage>
</organism>
<evidence type="ECO:0000313" key="3">
    <source>
        <dbReference type="Proteomes" id="UP001501586"/>
    </source>
</evidence>
<gene>
    <name evidence="2" type="ORF">GCM10022261_26480</name>
</gene>
<protein>
    <recommendedName>
        <fullName evidence="4">TIGR03089 family protein</fullName>
    </recommendedName>
</protein>
<evidence type="ECO:0000256" key="1">
    <source>
        <dbReference type="SAM" id="MobiDB-lite"/>
    </source>
</evidence>
<comment type="caution">
    <text evidence="2">The sequence shown here is derived from an EMBL/GenBank/DDBJ whole genome shotgun (WGS) entry which is preliminary data.</text>
</comment>
<proteinExistence type="predicted"/>
<dbReference type="InterPro" id="IPR042099">
    <property type="entry name" value="ANL_N_sf"/>
</dbReference>
<reference evidence="3" key="1">
    <citation type="journal article" date="2019" name="Int. J. Syst. Evol. Microbiol.">
        <title>The Global Catalogue of Microorganisms (GCM) 10K type strain sequencing project: providing services to taxonomists for standard genome sequencing and annotation.</title>
        <authorList>
            <consortium name="The Broad Institute Genomics Platform"/>
            <consortium name="The Broad Institute Genome Sequencing Center for Infectious Disease"/>
            <person name="Wu L."/>
            <person name="Ma J."/>
        </authorList>
    </citation>
    <scope>NUCLEOTIDE SEQUENCE [LARGE SCALE GENOMIC DNA]</scope>
    <source>
        <strain evidence="3">JCM 17458</strain>
    </source>
</reference>
<dbReference type="EMBL" id="BAABAZ010000008">
    <property type="protein sequence ID" value="GAA4285117.1"/>
    <property type="molecule type" value="Genomic_DNA"/>
</dbReference>
<keyword evidence="3" id="KW-1185">Reference proteome</keyword>
<dbReference type="InterPro" id="IPR017523">
    <property type="entry name" value="Rv3268"/>
</dbReference>
<evidence type="ECO:0008006" key="4">
    <source>
        <dbReference type="Google" id="ProtNLM"/>
    </source>
</evidence>
<name>A0ABP8EMB5_9MICO</name>
<dbReference type="RefSeq" id="WP_236865902.1">
    <property type="nucleotide sequence ID" value="NZ_BAABAZ010000008.1"/>
</dbReference>
<feature type="compositionally biased region" description="Low complexity" evidence="1">
    <location>
        <begin position="197"/>
        <end position="208"/>
    </location>
</feature>
<sequence length="273" mass="28233">MRDLIAQLSARPDPALVFLAESGERLELTGRVSANWVYKTAGLLGELGVGPQVGFGVVCPSPPHLHWRVLAAMLAAWSLGAQVSLLDPHGEPPEDEWVAMRPEHLDDSRAPASPPPVDDSAAEVLVYATGALALSAEAPAGCIDYNSAVRAYPDVTALGAPTHLDLVDVSGEAHRIPVPEAEAGAGARVAGAGGATGSASAGESAPGPDSRTADTSGTALLAGLPRSADEWSELLNVLIRGTLILTDIADDSRLQRRLDGEQVVHGTIGTWTK</sequence>
<accession>A0ABP8EMB5</accession>
<dbReference type="Proteomes" id="UP001501586">
    <property type="component" value="Unassembled WGS sequence"/>
</dbReference>
<feature type="region of interest" description="Disordered" evidence="1">
    <location>
        <begin position="184"/>
        <end position="216"/>
    </location>
</feature>
<dbReference type="Gene3D" id="3.40.50.12780">
    <property type="entry name" value="N-terminal domain of ligase-like"/>
    <property type="match status" value="1"/>
</dbReference>
<dbReference type="NCBIfam" id="TIGR03089">
    <property type="entry name" value="TIGR03089 family protein"/>
    <property type="match status" value="1"/>
</dbReference>